<dbReference type="EMBL" id="QJNU01001565">
    <property type="protein sequence ID" value="RYO75306.1"/>
    <property type="molecule type" value="Genomic_DNA"/>
</dbReference>
<gene>
    <name evidence="2" type="ORF">DL764_010476</name>
</gene>
<dbReference type="PANTHER" id="PTHR34883">
    <property type="entry name" value="SERINE-RICH PROTEIN, PUTATIVE-RELATED-RELATED"/>
    <property type="match status" value="1"/>
</dbReference>
<feature type="chain" id="PRO_5020605046" description="Blue (type 1) copper domain-containing protein" evidence="1">
    <location>
        <begin position="23"/>
        <end position="192"/>
    </location>
</feature>
<evidence type="ECO:0000313" key="3">
    <source>
        <dbReference type="Proteomes" id="UP000293360"/>
    </source>
</evidence>
<dbReference type="InterPro" id="IPR008972">
    <property type="entry name" value="Cupredoxin"/>
</dbReference>
<keyword evidence="1" id="KW-0732">Signal</keyword>
<evidence type="ECO:0008006" key="4">
    <source>
        <dbReference type="Google" id="ProtNLM"/>
    </source>
</evidence>
<dbReference type="AlphaFoldDB" id="A0A4Q4SUP4"/>
<evidence type="ECO:0000256" key="1">
    <source>
        <dbReference type="SAM" id="SignalP"/>
    </source>
</evidence>
<dbReference type="CDD" id="cd00920">
    <property type="entry name" value="Cupredoxin"/>
    <property type="match status" value="1"/>
</dbReference>
<keyword evidence="3" id="KW-1185">Reference proteome</keyword>
<dbReference type="PANTHER" id="PTHR34883:SF15">
    <property type="entry name" value="EXTRACELLULAR SERINE-RICH PROTEIN"/>
    <property type="match status" value="1"/>
</dbReference>
<dbReference type="InterPro" id="IPR052953">
    <property type="entry name" value="Ser-rich/MCO-related"/>
</dbReference>
<dbReference type="Gene3D" id="2.60.40.420">
    <property type="entry name" value="Cupredoxins - blue copper proteins"/>
    <property type="match status" value="1"/>
</dbReference>
<dbReference type="Proteomes" id="UP000293360">
    <property type="component" value="Unassembled WGS sequence"/>
</dbReference>
<evidence type="ECO:0000313" key="2">
    <source>
        <dbReference type="EMBL" id="RYO75306.1"/>
    </source>
</evidence>
<dbReference type="SUPFAM" id="SSF49503">
    <property type="entry name" value="Cupredoxins"/>
    <property type="match status" value="1"/>
</dbReference>
<feature type="signal peptide" evidence="1">
    <location>
        <begin position="1"/>
        <end position="22"/>
    </location>
</feature>
<accession>A0A4Q4SUP4</accession>
<dbReference type="STRING" id="155417.A0A4Q4SUP4"/>
<organism evidence="2 3">
    <name type="scientific">Monosporascus ibericus</name>
    <dbReference type="NCBI Taxonomy" id="155417"/>
    <lineage>
        <taxon>Eukaryota</taxon>
        <taxon>Fungi</taxon>
        <taxon>Dikarya</taxon>
        <taxon>Ascomycota</taxon>
        <taxon>Pezizomycotina</taxon>
        <taxon>Sordariomycetes</taxon>
        <taxon>Xylariomycetidae</taxon>
        <taxon>Xylariales</taxon>
        <taxon>Xylariales incertae sedis</taxon>
        <taxon>Monosporascus</taxon>
    </lineage>
</organism>
<name>A0A4Q4SUP4_9PEZI</name>
<proteinExistence type="predicted"/>
<reference evidence="2 3" key="1">
    <citation type="submission" date="2018-06" db="EMBL/GenBank/DDBJ databases">
        <title>Complete Genomes of Monosporascus.</title>
        <authorList>
            <person name="Robinson A.J."/>
            <person name="Natvig D.O."/>
        </authorList>
    </citation>
    <scope>NUCLEOTIDE SEQUENCE [LARGE SCALE GENOMIC DNA]</scope>
    <source>
        <strain evidence="2 3">CBS 110550</strain>
    </source>
</reference>
<comment type="caution">
    <text evidence="2">The sequence shown here is derived from an EMBL/GenBank/DDBJ whole genome shotgun (WGS) entry which is preliminary data.</text>
</comment>
<sequence length="192" mass="20034">MFTATKTLATILLAAAATTVSAAPTATYGGAGKLPSRTTGDEPAITHTVAAGRGGLLEFQPFNIEAEVGSVIEFHFGPLSHSVVQSSFEEPCVQLPGGFNSGFNFGVDEGQAENVYQFTIKDKTPIWFFCGRAAHCSTGMVGSVNQVVDSGNTIDAFIAKARMFQGNATLLDESAGDVEGRVLPNPDPLAGF</sequence>
<protein>
    <recommendedName>
        <fullName evidence="4">Blue (type 1) copper domain-containing protein</fullName>
    </recommendedName>
</protein>
<dbReference type="OrthoDB" id="5415867at2759"/>